<evidence type="ECO:0000313" key="3">
    <source>
        <dbReference type="Proteomes" id="UP001139336"/>
    </source>
</evidence>
<dbReference type="EMBL" id="JAKGSI010000004">
    <property type="protein sequence ID" value="MCF4007304.1"/>
    <property type="molecule type" value="Genomic_DNA"/>
</dbReference>
<dbReference type="CDD" id="cd03139">
    <property type="entry name" value="GATase1_PfpI_2"/>
    <property type="match status" value="1"/>
</dbReference>
<dbReference type="AlphaFoldDB" id="A0A9X1QTL9"/>
<dbReference type="PANTHER" id="PTHR43130:SF15">
    <property type="entry name" value="THIJ_PFPI FAMILY PROTEIN (AFU_ORTHOLOGUE AFUA_5G14240)"/>
    <property type="match status" value="1"/>
</dbReference>
<keyword evidence="3" id="KW-1185">Reference proteome</keyword>
<evidence type="ECO:0000259" key="1">
    <source>
        <dbReference type="Pfam" id="PF01965"/>
    </source>
</evidence>
<accession>A0A9X1QTL9</accession>
<dbReference type="Pfam" id="PF01965">
    <property type="entry name" value="DJ-1_PfpI"/>
    <property type="match status" value="1"/>
</dbReference>
<organism evidence="2 3">
    <name type="scientific">Corynebacterium uropygiale</name>
    <dbReference type="NCBI Taxonomy" id="1775911"/>
    <lineage>
        <taxon>Bacteria</taxon>
        <taxon>Bacillati</taxon>
        <taxon>Actinomycetota</taxon>
        <taxon>Actinomycetes</taxon>
        <taxon>Mycobacteriales</taxon>
        <taxon>Corynebacteriaceae</taxon>
        <taxon>Corynebacterium</taxon>
    </lineage>
</organism>
<dbReference type="InterPro" id="IPR029062">
    <property type="entry name" value="Class_I_gatase-like"/>
</dbReference>
<comment type="caution">
    <text evidence="2">The sequence shown here is derived from an EMBL/GenBank/DDBJ whole genome shotgun (WGS) entry which is preliminary data.</text>
</comment>
<dbReference type="SUPFAM" id="SSF52317">
    <property type="entry name" value="Class I glutamine amidotransferase-like"/>
    <property type="match status" value="1"/>
</dbReference>
<feature type="domain" description="DJ-1/PfpI" evidence="1">
    <location>
        <begin position="8"/>
        <end position="171"/>
    </location>
</feature>
<dbReference type="RefSeq" id="WP_236119442.1">
    <property type="nucleotide sequence ID" value="NZ_JAKGSI010000004.1"/>
</dbReference>
<dbReference type="InterPro" id="IPR002818">
    <property type="entry name" value="DJ-1/PfpI"/>
</dbReference>
<protein>
    <submittedName>
        <fullName evidence="2">DJ-1/PfpI family protein</fullName>
    </submittedName>
</protein>
<name>A0A9X1QTL9_9CORY</name>
<evidence type="ECO:0000313" key="2">
    <source>
        <dbReference type="EMBL" id="MCF4007304.1"/>
    </source>
</evidence>
<dbReference type="InterPro" id="IPR052158">
    <property type="entry name" value="INH-QAR"/>
</dbReference>
<dbReference type="Proteomes" id="UP001139336">
    <property type="component" value="Unassembled WGS sequence"/>
</dbReference>
<reference evidence="2" key="1">
    <citation type="submission" date="2022-01" db="EMBL/GenBank/DDBJ databases">
        <title>Corynebacterium sp. nov isolated from isolated from the feces of the greater white-fronted geese (Anser albifrons) at Poyang Lake, PR China.</title>
        <authorList>
            <person name="Liu Q."/>
        </authorList>
    </citation>
    <scope>NUCLEOTIDE SEQUENCE</scope>
    <source>
        <strain evidence="2">JCM 32435</strain>
    </source>
</reference>
<dbReference type="Gene3D" id="3.40.50.880">
    <property type="match status" value="1"/>
</dbReference>
<dbReference type="PANTHER" id="PTHR43130">
    <property type="entry name" value="ARAC-FAMILY TRANSCRIPTIONAL REGULATOR"/>
    <property type="match status" value="1"/>
</dbReference>
<gene>
    <name evidence="2" type="ORF">L1O03_08980</name>
</gene>
<sequence length="200" mass="21594">MGADRLPRRVGVVLFEGFEPLDVFGPVEILGSLPDRYAVSFHASNPGAVASAVGVRVDAPEPLGREVDILLVPGGAGTRALVEDEEFLGRLAEWGRRTPMVVSVCTGSALLAAAGLLDGYRATSNKRAFGWASGFGEQVEWVHRARWVEDRDRWTSSGVAAGMDMTAALVRRLDGEQVADDVCRRIELTVQRDPTVDDFA</sequence>
<proteinExistence type="predicted"/>